<evidence type="ECO:0000313" key="4">
    <source>
        <dbReference type="Proteomes" id="UP000698028"/>
    </source>
</evidence>
<feature type="domain" description="Phage shock protein PspC N-terminal" evidence="2">
    <location>
        <begin position="9"/>
        <end position="59"/>
    </location>
</feature>
<keyword evidence="4" id="KW-1185">Reference proteome</keyword>
<evidence type="ECO:0000256" key="1">
    <source>
        <dbReference type="SAM" id="Phobius"/>
    </source>
</evidence>
<gene>
    <name evidence="3" type="ORF">KTQ36_01765</name>
</gene>
<dbReference type="EMBL" id="JAHVAH010000001">
    <property type="protein sequence ID" value="MBW0144021.1"/>
    <property type="molecule type" value="Genomic_DNA"/>
</dbReference>
<feature type="transmembrane region" description="Helical" evidence="1">
    <location>
        <begin position="30"/>
        <end position="53"/>
    </location>
</feature>
<protein>
    <submittedName>
        <fullName evidence="3">PspC domain-containing protein</fullName>
    </submittedName>
</protein>
<keyword evidence="1" id="KW-1133">Transmembrane helix</keyword>
<evidence type="ECO:0000259" key="2">
    <source>
        <dbReference type="Pfam" id="PF04024"/>
    </source>
</evidence>
<sequence length="61" mass="6279">MANKFLVKKSEAKIMGVAAGLADYTGVDALLIRLGLVGLTLLTGGIVILFYILTGLLADAA</sequence>
<organism evidence="3 4">
    <name type="scientific">Sphingomicrobium clamense</name>
    <dbReference type="NCBI Taxonomy" id="2851013"/>
    <lineage>
        <taxon>Bacteria</taxon>
        <taxon>Pseudomonadati</taxon>
        <taxon>Pseudomonadota</taxon>
        <taxon>Alphaproteobacteria</taxon>
        <taxon>Sphingomonadales</taxon>
        <taxon>Sphingomonadaceae</taxon>
        <taxon>Sphingomicrobium</taxon>
    </lineage>
</organism>
<evidence type="ECO:0000313" key="3">
    <source>
        <dbReference type="EMBL" id="MBW0144021.1"/>
    </source>
</evidence>
<name>A0ABS6V3A0_9SPHN</name>
<accession>A0ABS6V3A0</accession>
<dbReference type="RefSeq" id="WP_218632055.1">
    <property type="nucleotide sequence ID" value="NZ_JAHVAH010000001.1"/>
</dbReference>
<proteinExistence type="predicted"/>
<dbReference type="Proteomes" id="UP000698028">
    <property type="component" value="Unassembled WGS sequence"/>
</dbReference>
<comment type="caution">
    <text evidence="3">The sequence shown here is derived from an EMBL/GenBank/DDBJ whole genome shotgun (WGS) entry which is preliminary data.</text>
</comment>
<dbReference type="InterPro" id="IPR007168">
    <property type="entry name" value="Phageshock_PspC_N"/>
</dbReference>
<reference evidence="3 4" key="1">
    <citation type="submission" date="2021-07" db="EMBL/GenBank/DDBJ databases">
        <title>The draft genome sequence of Sphingomicrobium sp. B8.</title>
        <authorList>
            <person name="Mu L."/>
        </authorList>
    </citation>
    <scope>NUCLEOTIDE SEQUENCE [LARGE SCALE GENOMIC DNA]</scope>
    <source>
        <strain evidence="3 4">B8</strain>
    </source>
</reference>
<dbReference type="Pfam" id="PF04024">
    <property type="entry name" value="PspC"/>
    <property type="match status" value="1"/>
</dbReference>
<keyword evidence="1" id="KW-0812">Transmembrane</keyword>
<keyword evidence="1" id="KW-0472">Membrane</keyword>